<dbReference type="Gene3D" id="1.10.260.40">
    <property type="entry name" value="lambda repressor-like DNA-binding domains"/>
    <property type="match status" value="1"/>
</dbReference>
<dbReference type="InterPro" id="IPR001387">
    <property type="entry name" value="Cro/C1-type_HTH"/>
</dbReference>
<dbReference type="InterPro" id="IPR010982">
    <property type="entry name" value="Lambda_DNA-bd_dom_sf"/>
</dbReference>
<dbReference type="Proteomes" id="UP001183388">
    <property type="component" value="Unassembled WGS sequence"/>
</dbReference>
<dbReference type="RefSeq" id="WP_311630463.1">
    <property type="nucleotide sequence ID" value="NZ_JAVREN010000012.1"/>
</dbReference>
<organism evidence="2 3">
    <name type="scientific">Streptomyces boetiae</name>
    <dbReference type="NCBI Taxonomy" id="3075541"/>
    <lineage>
        <taxon>Bacteria</taxon>
        <taxon>Bacillati</taxon>
        <taxon>Actinomycetota</taxon>
        <taxon>Actinomycetes</taxon>
        <taxon>Kitasatosporales</taxon>
        <taxon>Streptomycetaceae</taxon>
        <taxon>Streptomyces</taxon>
    </lineage>
</organism>
<gene>
    <name evidence="2" type="ORF">RM780_11135</name>
</gene>
<evidence type="ECO:0000259" key="1">
    <source>
        <dbReference type="PROSITE" id="PS50943"/>
    </source>
</evidence>
<proteinExistence type="predicted"/>
<keyword evidence="3" id="KW-1185">Reference proteome</keyword>
<dbReference type="PROSITE" id="PS50943">
    <property type="entry name" value="HTH_CROC1"/>
    <property type="match status" value="1"/>
</dbReference>
<dbReference type="Pfam" id="PF01381">
    <property type="entry name" value="HTH_3"/>
    <property type="match status" value="1"/>
</dbReference>
<dbReference type="SMART" id="SM00530">
    <property type="entry name" value="HTH_XRE"/>
    <property type="match status" value="1"/>
</dbReference>
<dbReference type="EMBL" id="JAVREN010000012">
    <property type="protein sequence ID" value="MDT0307514.1"/>
    <property type="molecule type" value="Genomic_DNA"/>
</dbReference>
<evidence type="ECO:0000313" key="2">
    <source>
        <dbReference type="EMBL" id="MDT0307514.1"/>
    </source>
</evidence>
<feature type="domain" description="HTH cro/C1-type" evidence="1">
    <location>
        <begin position="19"/>
        <end position="69"/>
    </location>
</feature>
<protein>
    <submittedName>
        <fullName evidence="2">Pyridoxamine 5'-phosphate oxidase family protein</fullName>
    </submittedName>
</protein>
<dbReference type="CDD" id="cd00093">
    <property type="entry name" value="HTH_XRE"/>
    <property type="match status" value="1"/>
</dbReference>
<dbReference type="InterPro" id="IPR012349">
    <property type="entry name" value="Split_barrel_FMN-bd"/>
</dbReference>
<reference evidence="3" key="1">
    <citation type="submission" date="2023-07" db="EMBL/GenBank/DDBJ databases">
        <title>30 novel species of actinomycetes from the DSMZ collection.</title>
        <authorList>
            <person name="Nouioui I."/>
        </authorList>
    </citation>
    <scope>NUCLEOTIDE SEQUENCE [LARGE SCALE GENOMIC DNA]</scope>
    <source>
        <strain evidence="3">DSM 44917</strain>
    </source>
</reference>
<dbReference type="SUPFAM" id="SSF47413">
    <property type="entry name" value="lambda repressor-like DNA-binding domains"/>
    <property type="match status" value="1"/>
</dbReference>
<comment type="caution">
    <text evidence="2">The sequence shown here is derived from an EMBL/GenBank/DDBJ whole genome shotgun (WGS) entry which is preliminary data.</text>
</comment>
<sequence>MTGRAGGRGDVGRRAALRREQLGLSREEVAARAGMAPAYVRYVEEQAGTPDTASLLRLAAALETSADRLLGGGADLPEGLGRAARHPRLLELGPQECRELLGTHGVGRVAVSADGGAPAVFPVNYTVAEETIAFRTASGGSLDRAAGGEVAFQADHIDEALSQGWSVLVTGPLKRVTDPAAARRLSDRAHTTPWAGGGRDQWMGVETRRVTGRRIRVP</sequence>
<evidence type="ECO:0000313" key="3">
    <source>
        <dbReference type="Proteomes" id="UP001183388"/>
    </source>
</evidence>
<accession>A0ABU2L7G7</accession>
<dbReference type="InterPro" id="IPR024747">
    <property type="entry name" value="Pyridox_Oxase-rel"/>
</dbReference>
<dbReference type="Gene3D" id="2.30.110.10">
    <property type="entry name" value="Electron Transport, Fmn-binding Protein, Chain A"/>
    <property type="match status" value="1"/>
</dbReference>
<name>A0ABU2L7G7_9ACTN</name>
<dbReference type="Pfam" id="PF12900">
    <property type="entry name" value="Pyridox_ox_2"/>
    <property type="match status" value="1"/>
</dbReference>
<dbReference type="SUPFAM" id="SSF50475">
    <property type="entry name" value="FMN-binding split barrel"/>
    <property type="match status" value="1"/>
</dbReference>